<organism evidence="1">
    <name type="scientific">marine metagenome</name>
    <dbReference type="NCBI Taxonomy" id="408172"/>
    <lineage>
        <taxon>unclassified sequences</taxon>
        <taxon>metagenomes</taxon>
        <taxon>ecological metagenomes</taxon>
    </lineage>
</organism>
<name>A0A382GVS9_9ZZZZ</name>
<gene>
    <name evidence="1" type="ORF">METZ01_LOCUS232050</name>
</gene>
<evidence type="ECO:0000313" key="1">
    <source>
        <dbReference type="EMBL" id="SVB79196.1"/>
    </source>
</evidence>
<sequence length="33" mass="3702">MVKTLAIKMSNISNENISNAEIIMKNQNERPAV</sequence>
<dbReference type="AlphaFoldDB" id="A0A382GVS9"/>
<feature type="non-terminal residue" evidence="1">
    <location>
        <position position="1"/>
    </location>
</feature>
<feature type="non-terminal residue" evidence="1">
    <location>
        <position position="33"/>
    </location>
</feature>
<protein>
    <submittedName>
        <fullName evidence="1">Uncharacterized protein</fullName>
    </submittedName>
</protein>
<reference evidence="1" key="1">
    <citation type="submission" date="2018-05" db="EMBL/GenBank/DDBJ databases">
        <authorList>
            <person name="Lanie J.A."/>
            <person name="Ng W.-L."/>
            <person name="Kazmierczak K.M."/>
            <person name="Andrzejewski T.M."/>
            <person name="Davidsen T.M."/>
            <person name="Wayne K.J."/>
            <person name="Tettelin H."/>
            <person name="Glass J.I."/>
            <person name="Rusch D."/>
            <person name="Podicherti R."/>
            <person name="Tsui H.-C.T."/>
            <person name="Winkler M.E."/>
        </authorList>
    </citation>
    <scope>NUCLEOTIDE SEQUENCE</scope>
</reference>
<proteinExistence type="predicted"/>
<accession>A0A382GVS9</accession>
<dbReference type="EMBL" id="UINC01057727">
    <property type="protein sequence ID" value="SVB79196.1"/>
    <property type="molecule type" value="Genomic_DNA"/>
</dbReference>